<dbReference type="AlphaFoldDB" id="A0A1M5QWA8"/>
<dbReference type="SUPFAM" id="SSF52402">
    <property type="entry name" value="Adenine nucleotide alpha hydrolases-like"/>
    <property type="match status" value="1"/>
</dbReference>
<evidence type="ECO:0000313" key="4">
    <source>
        <dbReference type="Proteomes" id="UP000184226"/>
    </source>
</evidence>
<reference evidence="3 4" key="1">
    <citation type="submission" date="2016-11" db="EMBL/GenBank/DDBJ databases">
        <authorList>
            <person name="Jaros S."/>
            <person name="Januszkiewicz K."/>
            <person name="Wedrychowicz H."/>
        </authorList>
    </citation>
    <scope>NUCLEOTIDE SEQUENCE [LARGE SCALE GENOMIC DNA]</scope>
    <source>
        <strain evidence="3 4">CGMCC 1.10190</strain>
    </source>
</reference>
<dbReference type="Gene3D" id="3.40.50.620">
    <property type="entry name" value="HUPs"/>
    <property type="match status" value="1"/>
</dbReference>
<organism evidence="3 4">
    <name type="scientific">Pollutimonas bauzanensis</name>
    <dbReference type="NCBI Taxonomy" id="658167"/>
    <lineage>
        <taxon>Bacteria</taxon>
        <taxon>Pseudomonadati</taxon>
        <taxon>Pseudomonadota</taxon>
        <taxon>Betaproteobacteria</taxon>
        <taxon>Burkholderiales</taxon>
        <taxon>Alcaligenaceae</taxon>
        <taxon>Pollutimonas</taxon>
    </lineage>
</organism>
<accession>A0A1M5QWA8</accession>
<keyword evidence="1" id="KW-0813">Transport</keyword>
<gene>
    <name evidence="3" type="ORF">SAMN04488135_102394</name>
</gene>
<dbReference type="EMBL" id="FQXE01000002">
    <property type="protein sequence ID" value="SHH18166.1"/>
    <property type="molecule type" value="Genomic_DNA"/>
</dbReference>
<protein>
    <submittedName>
        <fullName evidence="3">Electron transfer flavoprotein beta subunit</fullName>
    </submittedName>
</protein>
<dbReference type="RefSeq" id="WP_073102012.1">
    <property type="nucleotide sequence ID" value="NZ_FQXE01000002.1"/>
</dbReference>
<keyword evidence="1" id="KW-0249">Electron transport</keyword>
<dbReference type="InterPro" id="IPR014729">
    <property type="entry name" value="Rossmann-like_a/b/a_fold"/>
</dbReference>
<proteinExistence type="predicted"/>
<dbReference type="Pfam" id="PF01012">
    <property type="entry name" value="ETF"/>
    <property type="match status" value="1"/>
</dbReference>
<dbReference type="GO" id="GO:0009055">
    <property type="term" value="F:electron transfer activity"/>
    <property type="evidence" value="ECO:0007669"/>
    <property type="project" value="InterPro"/>
</dbReference>
<dbReference type="Proteomes" id="UP000184226">
    <property type="component" value="Unassembled WGS sequence"/>
</dbReference>
<sequence length="272" mass="29169">MHIAVMIAGIADPKQPLARPGSGDWADIVDAPTTPFKLSPFDEAALETALKFRDRDPATLITALVTDGSCDPALMRSVAAYRIDRVLGLRPPAAQRGNPAWLAPQAMLAMQMPDQPVDLILIGREHGDMDDGMSAAYLAECWEWPFVSLALHARRGDDGKLLFERITSDGGEAIAVPAPACASISNDKDNRLRHPLMKNVMRAKQQQFTVITPQAPDADAGAVLAHCEPPQAATRGQAPCRMLQGSATEQAQALASYLKTWQNPSGSHASSS</sequence>
<feature type="domain" description="Electron transfer flavoprotein alpha/beta-subunit N-terminal" evidence="2">
    <location>
        <begin position="26"/>
        <end position="220"/>
    </location>
</feature>
<dbReference type="InterPro" id="IPR012255">
    <property type="entry name" value="ETF_b"/>
</dbReference>
<evidence type="ECO:0000313" key="3">
    <source>
        <dbReference type="EMBL" id="SHH18166.1"/>
    </source>
</evidence>
<dbReference type="OrthoDB" id="8558856at2"/>
<name>A0A1M5QWA8_9BURK</name>
<evidence type="ECO:0000259" key="2">
    <source>
        <dbReference type="SMART" id="SM00893"/>
    </source>
</evidence>
<keyword evidence="4" id="KW-1185">Reference proteome</keyword>
<evidence type="ECO:0000256" key="1">
    <source>
        <dbReference type="ARBA" id="ARBA00022982"/>
    </source>
</evidence>
<dbReference type="PANTHER" id="PTHR21294">
    <property type="entry name" value="ELECTRON TRANSFER FLAVOPROTEIN BETA-SUBUNIT"/>
    <property type="match status" value="1"/>
</dbReference>
<dbReference type="InterPro" id="IPR014730">
    <property type="entry name" value="ETF_a/b_N"/>
</dbReference>
<dbReference type="SMART" id="SM00893">
    <property type="entry name" value="ETF"/>
    <property type="match status" value="1"/>
</dbReference>
<dbReference type="STRING" id="658167.SAMN04488135_102394"/>